<evidence type="ECO:0000313" key="8">
    <source>
        <dbReference type="Proteomes" id="UP000005286"/>
    </source>
</evidence>
<dbReference type="eggNOG" id="COG0781">
    <property type="taxonomic scope" value="Bacteria"/>
</dbReference>
<name>F0GUK9_9FIRM</name>
<comment type="similarity">
    <text evidence="1">Belongs to the NusB family.</text>
</comment>
<dbReference type="NCBIfam" id="TIGR01951">
    <property type="entry name" value="nusB"/>
    <property type="match status" value="1"/>
</dbReference>
<feature type="domain" description="NusB/RsmB/TIM44" evidence="6">
    <location>
        <begin position="6"/>
        <end position="123"/>
    </location>
</feature>
<evidence type="ECO:0000256" key="3">
    <source>
        <dbReference type="ARBA" id="ARBA00022884"/>
    </source>
</evidence>
<dbReference type="Proteomes" id="UP000005286">
    <property type="component" value="Unassembled WGS sequence"/>
</dbReference>
<evidence type="ECO:0000256" key="4">
    <source>
        <dbReference type="ARBA" id="ARBA00023015"/>
    </source>
</evidence>
<dbReference type="GO" id="GO:0031564">
    <property type="term" value="P:transcription antitermination"/>
    <property type="evidence" value="ECO:0007669"/>
    <property type="project" value="UniProtKB-KW"/>
</dbReference>
<dbReference type="InterPro" id="IPR035926">
    <property type="entry name" value="NusB-like_sf"/>
</dbReference>
<comment type="caution">
    <text evidence="7">The sequence shown here is derived from an EMBL/GenBank/DDBJ whole genome shotgun (WGS) entry which is preliminary data.</text>
</comment>
<dbReference type="GO" id="GO:0003723">
    <property type="term" value="F:RNA binding"/>
    <property type="evidence" value="ECO:0007669"/>
    <property type="project" value="UniProtKB-KW"/>
</dbReference>
<keyword evidence="5" id="KW-0804">Transcription</keyword>
<dbReference type="SUPFAM" id="SSF48013">
    <property type="entry name" value="NusB-like"/>
    <property type="match status" value="1"/>
</dbReference>
<evidence type="ECO:0000256" key="5">
    <source>
        <dbReference type="ARBA" id="ARBA00023163"/>
    </source>
</evidence>
<accession>F0GUK9</accession>
<dbReference type="GO" id="GO:0006353">
    <property type="term" value="P:DNA-templated transcription termination"/>
    <property type="evidence" value="ECO:0007669"/>
    <property type="project" value="InterPro"/>
</dbReference>
<keyword evidence="4" id="KW-0805">Transcription regulation</keyword>
<dbReference type="PATRIC" id="fig|879305.3.peg.491"/>
<sequence>MNRAEQREWVFKLIYQDMISHTDDIDKIIEENGLSDEEFVKESINSYFSNISSIEEKLKENLDSRSKRLAKVLRAILYLSLNEIYYLGVPVSVSINEAVNLAKKYSDKDDYKLINSILGSIVRKDGK</sequence>
<dbReference type="AlphaFoldDB" id="F0GUK9"/>
<dbReference type="PANTHER" id="PTHR11078">
    <property type="entry name" value="N UTILIZATION SUBSTANCE PROTEIN B-RELATED"/>
    <property type="match status" value="1"/>
</dbReference>
<evidence type="ECO:0000256" key="1">
    <source>
        <dbReference type="ARBA" id="ARBA00005952"/>
    </source>
</evidence>
<evidence type="ECO:0000256" key="2">
    <source>
        <dbReference type="ARBA" id="ARBA00022814"/>
    </source>
</evidence>
<dbReference type="Pfam" id="PF01029">
    <property type="entry name" value="NusB"/>
    <property type="match status" value="1"/>
</dbReference>
<keyword evidence="8" id="KW-1185">Reference proteome</keyword>
<dbReference type="GO" id="GO:0005829">
    <property type="term" value="C:cytosol"/>
    <property type="evidence" value="ECO:0007669"/>
    <property type="project" value="TreeGrafter"/>
</dbReference>
<dbReference type="InterPro" id="IPR011605">
    <property type="entry name" value="NusB_fam"/>
</dbReference>
<dbReference type="STRING" id="879305.HMPREF9290_1431"/>
<dbReference type="EMBL" id="AEXM01000012">
    <property type="protein sequence ID" value="EGC82575.1"/>
    <property type="molecule type" value="Genomic_DNA"/>
</dbReference>
<keyword evidence="2" id="KW-0889">Transcription antitermination</keyword>
<evidence type="ECO:0000259" key="6">
    <source>
        <dbReference type="Pfam" id="PF01029"/>
    </source>
</evidence>
<dbReference type="Gene3D" id="1.10.940.10">
    <property type="entry name" value="NusB-like"/>
    <property type="match status" value="1"/>
</dbReference>
<gene>
    <name evidence="7" type="primary">nusB</name>
    <name evidence="7" type="ORF">HMPREF9290_1431</name>
</gene>
<organism evidence="7 8">
    <name type="scientific">Anaerococcus prevotii ACS-065-V-Col13</name>
    <dbReference type="NCBI Taxonomy" id="879305"/>
    <lineage>
        <taxon>Bacteria</taxon>
        <taxon>Bacillati</taxon>
        <taxon>Bacillota</taxon>
        <taxon>Tissierellia</taxon>
        <taxon>Tissierellales</taxon>
        <taxon>Peptoniphilaceae</taxon>
        <taxon>Anaerococcus</taxon>
    </lineage>
</organism>
<keyword evidence="3" id="KW-0694">RNA-binding</keyword>
<dbReference type="PANTHER" id="PTHR11078:SF3">
    <property type="entry name" value="ANTITERMINATION NUSB DOMAIN-CONTAINING PROTEIN"/>
    <property type="match status" value="1"/>
</dbReference>
<reference evidence="7 8" key="1">
    <citation type="submission" date="2011-01" db="EMBL/GenBank/DDBJ databases">
        <authorList>
            <person name="Durkin A.S."/>
            <person name="Madupu R."/>
            <person name="Torralba M."/>
            <person name="Gillis M."/>
            <person name="Methe B."/>
            <person name="Sutton G."/>
            <person name="Nelson K.E."/>
        </authorList>
    </citation>
    <scope>NUCLEOTIDE SEQUENCE [LARGE SCALE GENOMIC DNA]</scope>
    <source>
        <strain evidence="7 8">ACS-065-V-Col13</strain>
    </source>
</reference>
<evidence type="ECO:0000313" key="7">
    <source>
        <dbReference type="EMBL" id="EGC82575.1"/>
    </source>
</evidence>
<dbReference type="RefSeq" id="WP_004834482.1">
    <property type="nucleotide sequence ID" value="NZ_AEXM01000012.1"/>
</dbReference>
<dbReference type="InterPro" id="IPR006027">
    <property type="entry name" value="NusB_RsmB_TIM44"/>
</dbReference>
<proteinExistence type="inferred from homology"/>
<protein>
    <submittedName>
        <fullName evidence="7">Transcription antitermination factor NusB</fullName>
    </submittedName>
</protein>